<accession>A0ABQ1PZ39</accession>
<dbReference type="Proteomes" id="UP000630594">
    <property type="component" value="Unassembled WGS sequence"/>
</dbReference>
<name>A0ABQ1PZ39_9ACTN</name>
<dbReference type="EMBL" id="BMCK01000001">
    <property type="protein sequence ID" value="GGD07938.1"/>
    <property type="molecule type" value="Genomic_DNA"/>
</dbReference>
<gene>
    <name evidence="1" type="ORF">GCM10007231_03380</name>
</gene>
<reference evidence="2" key="1">
    <citation type="journal article" date="2019" name="Int. J. Syst. Evol. Microbiol.">
        <title>The Global Catalogue of Microorganisms (GCM) 10K type strain sequencing project: providing services to taxonomists for standard genome sequencing and annotation.</title>
        <authorList>
            <consortium name="The Broad Institute Genomics Platform"/>
            <consortium name="The Broad Institute Genome Sequencing Center for Infectious Disease"/>
            <person name="Wu L."/>
            <person name="Ma J."/>
        </authorList>
    </citation>
    <scope>NUCLEOTIDE SEQUENCE [LARGE SCALE GENOMIC DNA]</scope>
    <source>
        <strain evidence="2">CCM 7403</strain>
    </source>
</reference>
<protein>
    <submittedName>
        <fullName evidence="1">Uncharacterized protein</fullName>
    </submittedName>
</protein>
<evidence type="ECO:0000313" key="1">
    <source>
        <dbReference type="EMBL" id="GGD07938.1"/>
    </source>
</evidence>
<proteinExistence type="predicted"/>
<keyword evidence="2" id="KW-1185">Reference proteome</keyword>
<sequence>MAELRVHLDGLDRHESWRATEEAIAAEPSLAQGSTAYPTVGGTLALLTLASRPVAAMATLRSFAERLNSRGLHGSVVATDAPASRSGPRNLSVPVALAGFTIDPPVSAGPFNDARVPEPRWSAAPAGHAAWLDHVTTLVDAAAAGRIGDCAMVPTHPEHTREAIELELERRSECDLLTYATEVGTESGPEVVRDVVTMGSLGRVTWGTAPRDGDPSGGGVRAAYALEAALRRFAAHLDVGFVGHCAATTSAHLHLTGNSPWRTRRHLWASYVPAPHAVQLLTTDHLDRASDLSGWHVEGVAPQRWLVRHPDLEAWLTQAPDAGLLAQAASDFGAMVLTREEAARNPLHPL</sequence>
<organism evidence="1 2">
    <name type="scientific">Nocardioides daphniae</name>
    <dbReference type="NCBI Taxonomy" id="402297"/>
    <lineage>
        <taxon>Bacteria</taxon>
        <taxon>Bacillati</taxon>
        <taxon>Actinomycetota</taxon>
        <taxon>Actinomycetes</taxon>
        <taxon>Propionibacteriales</taxon>
        <taxon>Nocardioidaceae</taxon>
        <taxon>Nocardioides</taxon>
    </lineage>
</organism>
<evidence type="ECO:0000313" key="2">
    <source>
        <dbReference type="Proteomes" id="UP000630594"/>
    </source>
</evidence>
<comment type="caution">
    <text evidence="1">The sequence shown here is derived from an EMBL/GenBank/DDBJ whole genome shotgun (WGS) entry which is preliminary data.</text>
</comment>